<dbReference type="AlphaFoldDB" id="A0A512B0P2"/>
<keyword evidence="2" id="KW-1185">Reference proteome</keyword>
<gene>
    <name evidence="1" type="ORF">AAE02nite_31940</name>
</gene>
<protein>
    <submittedName>
        <fullName evidence="1">Uncharacterized protein</fullName>
    </submittedName>
</protein>
<name>A0A512B0P2_9BACT</name>
<accession>A0A512B0P2</accession>
<dbReference type="OrthoDB" id="894268at2"/>
<evidence type="ECO:0000313" key="1">
    <source>
        <dbReference type="EMBL" id="GEO05530.1"/>
    </source>
</evidence>
<comment type="caution">
    <text evidence="1">The sequence shown here is derived from an EMBL/GenBank/DDBJ whole genome shotgun (WGS) entry which is preliminary data.</text>
</comment>
<dbReference type="Proteomes" id="UP000321532">
    <property type="component" value="Unassembled WGS sequence"/>
</dbReference>
<proteinExistence type="predicted"/>
<dbReference type="RefSeq" id="WP_146899712.1">
    <property type="nucleotide sequence ID" value="NZ_BJYS01000024.1"/>
</dbReference>
<dbReference type="EMBL" id="BJYS01000024">
    <property type="protein sequence ID" value="GEO05530.1"/>
    <property type="molecule type" value="Genomic_DNA"/>
</dbReference>
<reference evidence="1 2" key="1">
    <citation type="submission" date="2019-07" db="EMBL/GenBank/DDBJ databases">
        <title>Whole genome shotgun sequence of Adhaeribacter aerolatus NBRC 106133.</title>
        <authorList>
            <person name="Hosoyama A."/>
            <person name="Uohara A."/>
            <person name="Ohji S."/>
            <person name="Ichikawa N."/>
        </authorList>
    </citation>
    <scope>NUCLEOTIDE SEQUENCE [LARGE SCALE GENOMIC DNA]</scope>
    <source>
        <strain evidence="1 2">NBRC 106133</strain>
    </source>
</reference>
<organism evidence="1 2">
    <name type="scientific">Adhaeribacter aerolatus</name>
    <dbReference type="NCBI Taxonomy" id="670289"/>
    <lineage>
        <taxon>Bacteria</taxon>
        <taxon>Pseudomonadati</taxon>
        <taxon>Bacteroidota</taxon>
        <taxon>Cytophagia</taxon>
        <taxon>Cytophagales</taxon>
        <taxon>Hymenobacteraceae</taxon>
        <taxon>Adhaeribacter</taxon>
    </lineage>
</organism>
<evidence type="ECO:0000313" key="2">
    <source>
        <dbReference type="Proteomes" id="UP000321532"/>
    </source>
</evidence>
<sequence>MKNQVEIVLHTQEGFIIKVESTELRNKFFASSQYQMVGDCPLEKFITFIREVMKCQVPEQSRELLQNILLESGHPQHQQTA</sequence>